<dbReference type="RefSeq" id="WP_007123400.1">
    <property type="nucleotide sequence ID" value="NZ_AZDK01000037.1"/>
</dbReference>
<keyword evidence="5" id="KW-0645">Protease</keyword>
<keyword evidence="2 5" id="KW-0378">Hydrolase</keyword>
<dbReference type="InterPro" id="IPR029149">
    <property type="entry name" value="Creatin/AminoP/Spt16_N"/>
</dbReference>
<dbReference type="SUPFAM" id="SSF53092">
    <property type="entry name" value="Creatinase/prolidase N-terminal domain"/>
    <property type="match status" value="1"/>
</dbReference>
<dbReference type="InterPro" id="IPR000587">
    <property type="entry name" value="Creatinase_N"/>
</dbReference>
<dbReference type="OrthoDB" id="9806388at2"/>
<accession>C8P962</accession>
<comment type="caution">
    <text evidence="5">The sequence shown here is derived from an EMBL/GenBank/DDBJ whole genome shotgun (WGS) entry which is preliminary data.</text>
</comment>
<dbReference type="Pfam" id="PF01321">
    <property type="entry name" value="Creatinase_N"/>
    <property type="match status" value="1"/>
</dbReference>
<reference evidence="6 8" key="2">
    <citation type="journal article" date="2015" name="Genome Announc.">
        <title>Expanding the biotechnology potential of lactobacilli through comparative genomics of 213 strains and associated genera.</title>
        <authorList>
            <person name="Sun Z."/>
            <person name="Harris H.M."/>
            <person name="McCann A."/>
            <person name="Guo C."/>
            <person name="Argimon S."/>
            <person name="Zhang W."/>
            <person name="Yang X."/>
            <person name="Jeffery I.B."/>
            <person name="Cooney J.C."/>
            <person name="Kagawa T.F."/>
            <person name="Liu W."/>
            <person name="Song Y."/>
            <person name="Salvetti E."/>
            <person name="Wrobel A."/>
            <person name="Rasinkangas P."/>
            <person name="Parkhill J."/>
            <person name="Rea M.C."/>
            <person name="O'Sullivan O."/>
            <person name="Ritari J."/>
            <person name="Douillard F.P."/>
            <person name="Paul Ross R."/>
            <person name="Yang R."/>
            <person name="Briner A.E."/>
            <person name="Felis G.E."/>
            <person name="de Vos W.M."/>
            <person name="Barrangou R."/>
            <person name="Klaenhammer T.R."/>
            <person name="Caufield P.W."/>
            <person name="Cui Y."/>
            <person name="Zhang H."/>
            <person name="O'Toole P.W."/>
        </authorList>
    </citation>
    <scope>NUCLEOTIDE SEQUENCE [LARGE SCALE GENOMIC DNA]</scope>
    <source>
        <strain evidence="6 8">DSM 16041</strain>
    </source>
</reference>
<evidence type="ECO:0000313" key="5">
    <source>
        <dbReference type="EMBL" id="EEW52968.1"/>
    </source>
</evidence>
<evidence type="ECO:0000313" key="6">
    <source>
        <dbReference type="EMBL" id="KRK56213.1"/>
    </source>
</evidence>
<dbReference type="HOGENOM" id="CLU_017266_4_0_9"/>
<dbReference type="Gene3D" id="3.90.230.10">
    <property type="entry name" value="Creatinase/methionine aminopeptidase superfamily"/>
    <property type="match status" value="1"/>
</dbReference>
<dbReference type="SUPFAM" id="SSF55920">
    <property type="entry name" value="Creatinase/aminopeptidase"/>
    <property type="match status" value="1"/>
</dbReference>
<dbReference type="PROSITE" id="PS00491">
    <property type="entry name" value="PROLINE_PEPTIDASE"/>
    <property type="match status" value="1"/>
</dbReference>
<sequence>MMATRIQRLQQRLPKLYVDAFLVTNQTNIYYLTGFNLLQGDGFLLITGDQAIIVTDARYQLALEEFDSDEVVATISQDYYRDLERICQAMKIDVLGYETTISYQLYDLLDEIMTADLVPFDRLVEKMRMIKDSTEVAKLQRAADLHTAGFRYLLDQVRPGVSERHLANLLDYWMKEHGASAASFPTIVASGVNAAKPHATASEKLVEDGDILTLDFGYFVDGYTADMTRTIAVGSIDPELRDAYEIVNTARQAVIDQVRVGVRGDQLDAAGRQLIEEAGYGDEFNHGMGHGIGLSVHELPASYGPGASQVKLVNNEVITVEPGIYIPEIGGVRIEDDVVVTHGGLRVLTTAPTELIIVGD</sequence>
<dbReference type="CDD" id="cd01092">
    <property type="entry name" value="APP-like"/>
    <property type="match status" value="1"/>
</dbReference>
<feature type="domain" description="Creatinase N-terminal" evidence="4">
    <location>
        <begin position="5"/>
        <end position="130"/>
    </location>
</feature>
<dbReference type="InterPro" id="IPR001714">
    <property type="entry name" value="Pept_M24_MAP"/>
</dbReference>
<evidence type="ECO:0000259" key="4">
    <source>
        <dbReference type="Pfam" id="PF01321"/>
    </source>
</evidence>
<protein>
    <submittedName>
        <fullName evidence="5">Creatinase</fullName>
        <ecNumber evidence="5">3.4.13.9</ecNumber>
    </submittedName>
    <submittedName>
        <fullName evidence="6">Xaa-Pro dipeptidase</fullName>
    </submittedName>
</protein>
<evidence type="ECO:0000313" key="8">
    <source>
        <dbReference type="Proteomes" id="UP000051883"/>
    </source>
</evidence>
<dbReference type="PRINTS" id="PR00599">
    <property type="entry name" value="MAPEPTIDASE"/>
</dbReference>
<dbReference type="EMBL" id="AZDK01000037">
    <property type="protein sequence ID" value="KRK56213.1"/>
    <property type="molecule type" value="Genomic_DNA"/>
</dbReference>
<evidence type="ECO:0000256" key="1">
    <source>
        <dbReference type="ARBA" id="ARBA00022723"/>
    </source>
</evidence>
<proteinExistence type="predicted"/>
<dbReference type="AlphaFoldDB" id="C8P962"/>
<dbReference type="Gene3D" id="3.40.350.10">
    <property type="entry name" value="Creatinase/prolidase N-terminal domain"/>
    <property type="match status" value="1"/>
</dbReference>
<feature type="domain" description="Peptidase M24" evidence="3">
    <location>
        <begin position="138"/>
        <end position="341"/>
    </location>
</feature>
<dbReference type="STRING" id="525309.HMPREF0494_1856"/>
<dbReference type="InterPro" id="IPR001131">
    <property type="entry name" value="Peptidase_M24B_aminopep-P_CS"/>
</dbReference>
<dbReference type="EMBL" id="ACLL01000052">
    <property type="protein sequence ID" value="EEW52968.1"/>
    <property type="molecule type" value="Genomic_DNA"/>
</dbReference>
<organism evidence="5 7">
    <name type="scientific">Limosilactobacillus antri DSM 16041</name>
    <dbReference type="NCBI Taxonomy" id="525309"/>
    <lineage>
        <taxon>Bacteria</taxon>
        <taxon>Bacillati</taxon>
        <taxon>Bacillota</taxon>
        <taxon>Bacilli</taxon>
        <taxon>Lactobacillales</taxon>
        <taxon>Lactobacillaceae</taxon>
        <taxon>Limosilactobacillus</taxon>
    </lineage>
</organism>
<evidence type="ECO:0000259" key="3">
    <source>
        <dbReference type="Pfam" id="PF00557"/>
    </source>
</evidence>
<reference evidence="5 7" key="1">
    <citation type="submission" date="2009-09" db="EMBL/GenBank/DDBJ databases">
        <authorList>
            <person name="Qin X."/>
            <person name="Bachman B."/>
            <person name="Battles P."/>
            <person name="Bell A."/>
            <person name="Bess C."/>
            <person name="Bickham C."/>
            <person name="Chaboub L."/>
            <person name="Chen D."/>
            <person name="Coyle M."/>
            <person name="Deiros D.R."/>
            <person name="Dinh H."/>
            <person name="Forbes L."/>
            <person name="Fowler G."/>
            <person name="Francisco L."/>
            <person name="Fu Q."/>
            <person name="Gubbala S."/>
            <person name="Hale W."/>
            <person name="Han Y."/>
            <person name="Hemphill L."/>
            <person name="Highlander S.K."/>
            <person name="Hirani K."/>
            <person name="Hogues M."/>
            <person name="Jackson L."/>
            <person name="Jakkamsetti A."/>
            <person name="Javaid M."/>
            <person name="Jiang H."/>
            <person name="Korchina V."/>
            <person name="Kovar C."/>
            <person name="Lara F."/>
            <person name="Lee S."/>
            <person name="Mata R."/>
            <person name="Mathew T."/>
            <person name="Moen C."/>
            <person name="Morales K."/>
            <person name="Munidasa M."/>
            <person name="Nazareth L."/>
            <person name="Ngo R."/>
            <person name="Nguyen L."/>
            <person name="Okwuonu G."/>
            <person name="Ongeri F."/>
            <person name="Patil S."/>
            <person name="Petrosino J."/>
            <person name="Pham C."/>
            <person name="Pham P."/>
            <person name="Pu L.-L."/>
            <person name="Puazo M."/>
            <person name="Raj R."/>
            <person name="Reid J."/>
            <person name="Rouhana J."/>
            <person name="Saada N."/>
            <person name="Shang Y."/>
            <person name="Simmons D."/>
            <person name="Thornton R."/>
            <person name="Warren J."/>
            <person name="Weissenberger G."/>
            <person name="Zhang J."/>
            <person name="Zhang L."/>
            <person name="Zhou C."/>
            <person name="Zhu D."/>
            <person name="Muzny D."/>
            <person name="Worley K."/>
            <person name="Gibbs R."/>
        </authorList>
    </citation>
    <scope>NUCLEOTIDE SEQUENCE [LARGE SCALE GENOMIC DNA]</scope>
    <source>
        <strain evidence="5 7">DSM 16041</strain>
    </source>
</reference>
<dbReference type="GO" id="GO:0008235">
    <property type="term" value="F:metalloexopeptidase activity"/>
    <property type="evidence" value="ECO:0007669"/>
    <property type="project" value="UniProtKB-ARBA"/>
</dbReference>
<dbReference type="Pfam" id="PF00557">
    <property type="entry name" value="Peptidase_M24"/>
    <property type="match status" value="1"/>
</dbReference>
<dbReference type="InterPro" id="IPR036005">
    <property type="entry name" value="Creatinase/aminopeptidase-like"/>
</dbReference>
<dbReference type="GO" id="GO:0046872">
    <property type="term" value="F:metal ion binding"/>
    <property type="evidence" value="ECO:0007669"/>
    <property type="project" value="UniProtKB-KW"/>
</dbReference>
<dbReference type="GO" id="GO:0102009">
    <property type="term" value="F:proline dipeptidase activity"/>
    <property type="evidence" value="ECO:0007669"/>
    <property type="project" value="UniProtKB-EC"/>
</dbReference>
<dbReference type="Proteomes" id="UP000003675">
    <property type="component" value="Unassembled WGS sequence"/>
</dbReference>
<dbReference type="Proteomes" id="UP000051883">
    <property type="component" value="Unassembled WGS sequence"/>
</dbReference>
<dbReference type="PANTHER" id="PTHR46112:SF3">
    <property type="entry name" value="AMINOPEPTIDASE YPDF"/>
    <property type="match status" value="1"/>
</dbReference>
<dbReference type="GO" id="GO:0004177">
    <property type="term" value="F:aminopeptidase activity"/>
    <property type="evidence" value="ECO:0007669"/>
    <property type="project" value="UniProtKB-ARBA"/>
</dbReference>
<keyword evidence="8" id="KW-1185">Reference proteome</keyword>
<dbReference type="EC" id="3.4.13.9" evidence="5"/>
<dbReference type="InterPro" id="IPR000994">
    <property type="entry name" value="Pept_M24"/>
</dbReference>
<dbReference type="InterPro" id="IPR050659">
    <property type="entry name" value="Peptidase_M24B"/>
</dbReference>
<name>C8P962_9LACO</name>
<keyword evidence="1" id="KW-0479">Metal-binding</keyword>
<evidence type="ECO:0000313" key="7">
    <source>
        <dbReference type="Proteomes" id="UP000003675"/>
    </source>
</evidence>
<dbReference type="PANTHER" id="PTHR46112">
    <property type="entry name" value="AMINOPEPTIDASE"/>
    <property type="match status" value="1"/>
</dbReference>
<dbReference type="eggNOG" id="COG0006">
    <property type="taxonomic scope" value="Bacteria"/>
</dbReference>
<gene>
    <name evidence="5" type="primary">pepQ2</name>
    <name evidence="6" type="ORF">FC31_GL001401</name>
    <name evidence="5" type="ORF">HMPREF0494_1856</name>
</gene>
<dbReference type="PATRIC" id="fig|525309.8.peg.1421"/>
<evidence type="ECO:0000256" key="2">
    <source>
        <dbReference type="ARBA" id="ARBA00022801"/>
    </source>
</evidence>
<keyword evidence="5" id="KW-0224">Dipeptidase</keyword>